<feature type="domain" description="Abscisic acid G-protein coupled receptor-like" evidence="11">
    <location>
        <begin position="499"/>
        <end position="668"/>
    </location>
</feature>
<dbReference type="PANTHER" id="PTHR15948">
    <property type="entry name" value="G-PROTEIN COUPLED RECEPTOR 89-RELATED"/>
    <property type="match status" value="1"/>
</dbReference>
<dbReference type="Gene3D" id="3.30.200.20">
    <property type="entry name" value="Phosphorylase Kinase, domain 1"/>
    <property type="match status" value="1"/>
</dbReference>
<evidence type="ECO:0000256" key="5">
    <source>
        <dbReference type="ARBA" id="ARBA00023136"/>
    </source>
</evidence>
<keyword evidence="5 9" id="KW-0472">Membrane</keyword>
<keyword evidence="3 9" id="KW-0812">Transmembrane</keyword>
<sequence>MQGILLMALVLAVMKQAVQADSGGAGSGGDILSEDLPSCIMAEPHPYCTIIRSTADHFVINTPHIEGIFATLREGTANSSYICGQFVIFSACFYSYRDCDTKGSQKLICGKVCPRISELYDKCINPAVVKRLIRSTNNTEVVEFLNFALSFNCSSIDTYKIEGVPVSQSCQDLSFINTLFPDTEGTNAGTEGTNAGTEETELLQITLGLGIPLLIIVLIGLVVILVVLRLYRSKKKLERRIEKVPFRNEYNEGLTVEGFNDKQLSAEERCFYEERFDKAVISLEQLEMGETIGEGTFGVVCKAMFLTHSFPQPVAVKKARIQHQRLARTLSVITWLVFLYIFWKLGNPFPILSAKQDLLSTEQLISRVGVIGVTVMAILSGFGAVNGPYTYMTYFLRSISDADLQASEKRLMQNMDMIIFKKKRIAQVLKTSPQFGGGEVGRQGGSSMMKMWSLFSGKGSGVSENVTALSKEVGALEELGRHLFLEYVEMHSLRERMAYSKTLKGRYFDILGHFFSIYCIYKIFMCIVNIIFDRVGKVDPVTKGLSITVNWLGMQKDEAIFWSQHVSFILVGVIVITSVRGLLITLTKFFYAIASTKSSNIIVLCMAEIMGMYFVSSVLLMRMNMPEKYRSIVTTVLGSLEFSFYHRWFDVIFLVSALTSIGFLYLVHQNSVEKKL</sequence>
<name>A0AA35WAJ3_GEOBA</name>
<dbReference type="AlphaFoldDB" id="A0AA35WAJ3"/>
<keyword evidence="14" id="KW-1185">Reference proteome</keyword>
<evidence type="ECO:0000259" key="12">
    <source>
        <dbReference type="Pfam" id="PF12537"/>
    </source>
</evidence>
<evidence type="ECO:0000256" key="3">
    <source>
        <dbReference type="ARBA" id="ARBA00022692"/>
    </source>
</evidence>
<evidence type="ECO:0000256" key="10">
    <source>
        <dbReference type="SAM" id="SignalP"/>
    </source>
</evidence>
<comment type="catalytic activity">
    <reaction evidence="8">
        <text>fluoride(in) = fluoride(out)</text>
        <dbReference type="Rhea" id="RHEA:76159"/>
        <dbReference type="ChEBI" id="CHEBI:17051"/>
    </reaction>
</comment>
<proteinExistence type="inferred from homology"/>
<dbReference type="InterPro" id="IPR011009">
    <property type="entry name" value="Kinase-like_dom_sf"/>
</dbReference>
<dbReference type="SUPFAM" id="SSF56112">
    <property type="entry name" value="Protein kinase-like (PK-like)"/>
    <property type="match status" value="1"/>
</dbReference>
<evidence type="ECO:0000256" key="2">
    <source>
        <dbReference type="ARBA" id="ARBA00009478"/>
    </source>
</evidence>
<comment type="catalytic activity">
    <reaction evidence="7">
        <text>bromide(in) = bromide(out)</text>
        <dbReference type="Rhea" id="RHEA:75383"/>
        <dbReference type="ChEBI" id="CHEBI:15858"/>
    </reaction>
</comment>
<dbReference type="GO" id="GO:0016020">
    <property type="term" value="C:membrane"/>
    <property type="evidence" value="ECO:0007669"/>
    <property type="project" value="UniProtKB-SubCell"/>
</dbReference>
<evidence type="ECO:0000256" key="9">
    <source>
        <dbReference type="SAM" id="Phobius"/>
    </source>
</evidence>
<evidence type="ECO:0000313" key="14">
    <source>
        <dbReference type="Proteomes" id="UP001174909"/>
    </source>
</evidence>
<accession>A0AA35WAJ3</accession>
<comment type="caution">
    <text evidence="13">The sequence shown here is derived from an EMBL/GenBank/DDBJ whole genome shotgun (WGS) entry which is preliminary data.</text>
</comment>
<evidence type="ECO:0000256" key="8">
    <source>
        <dbReference type="ARBA" id="ARBA00044702"/>
    </source>
</evidence>
<evidence type="ECO:0000256" key="6">
    <source>
        <dbReference type="ARBA" id="ARBA00024145"/>
    </source>
</evidence>
<dbReference type="InterPro" id="IPR025969">
    <property type="entry name" value="ABA_GPCR_dom"/>
</dbReference>
<feature type="signal peptide" evidence="10">
    <location>
        <begin position="1"/>
        <end position="20"/>
    </location>
</feature>
<keyword evidence="10" id="KW-0732">Signal</keyword>
<feature type="transmembrane region" description="Helical" evidence="9">
    <location>
        <begin position="568"/>
        <end position="594"/>
    </location>
</feature>
<evidence type="ECO:0000256" key="7">
    <source>
        <dbReference type="ARBA" id="ARBA00035085"/>
    </source>
</evidence>
<dbReference type="Proteomes" id="UP001174909">
    <property type="component" value="Unassembled WGS sequence"/>
</dbReference>
<protein>
    <submittedName>
        <fullName evidence="13">Golgi pH regulator</fullName>
    </submittedName>
</protein>
<feature type="transmembrane region" description="Helical" evidence="9">
    <location>
        <begin position="601"/>
        <end position="621"/>
    </location>
</feature>
<dbReference type="Pfam" id="PF12430">
    <property type="entry name" value="ABA_GPCR"/>
    <property type="match status" value="1"/>
</dbReference>
<evidence type="ECO:0000259" key="11">
    <source>
        <dbReference type="Pfam" id="PF12430"/>
    </source>
</evidence>
<comment type="subcellular location">
    <subcellularLocation>
        <location evidence="1">Membrane</location>
        <topology evidence="1">Multi-pass membrane protein</topology>
    </subcellularLocation>
</comment>
<evidence type="ECO:0000256" key="1">
    <source>
        <dbReference type="ARBA" id="ARBA00004141"/>
    </source>
</evidence>
<feature type="transmembrane region" description="Helical" evidence="9">
    <location>
        <begin position="209"/>
        <end position="231"/>
    </location>
</feature>
<dbReference type="EMBL" id="CASHTH010000666">
    <property type="protein sequence ID" value="CAI8006177.1"/>
    <property type="molecule type" value="Genomic_DNA"/>
</dbReference>
<feature type="domain" description="Golgi pH regulator conserved" evidence="12">
    <location>
        <begin position="360"/>
        <end position="425"/>
    </location>
</feature>
<dbReference type="Pfam" id="PF12537">
    <property type="entry name" value="GPHR_N"/>
    <property type="match status" value="1"/>
</dbReference>
<dbReference type="InterPro" id="IPR015672">
    <property type="entry name" value="GPHR/GTG"/>
</dbReference>
<keyword evidence="4 9" id="KW-1133">Transmembrane helix</keyword>
<comment type="similarity">
    <text evidence="2">Belongs to the Golgi pH regulator (TC 1.A.38) family.</text>
</comment>
<gene>
    <name evidence="13" type="ORF">GBAR_LOCUS4589</name>
</gene>
<feature type="chain" id="PRO_5041373597" evidence="10">
    <location>
        <begin position="21"/>
        <end position="676"/>
    </location>
</feature>
<reference evidence="13" key="1">
    <citation type="submission" date="2023-03" db="EMBL/GenBank/DDBJ databases">
        <authorList>
            <person name="Steffen K."/>
            <person name="Cardenas P."/>
        </authorList>
    </citation>
    <scope>NUCLEOTIDE SEQUENCE</scope>
</reference>
<comment type="catalytic activity">
    <reaction evidence="6">
        <text>iodide(out) = iodide(in)</text>
        <dbReference type="Rhea" id="RHEA:66324"/>
        <dbReference type="ChEBI" id="CHEBI:16382"/>
    </reaction>
</comment>
<feature type="transmembrane region" description="Helical" evidence="9">
    <location>
        <begin position="648"/>
        <end position="667"/>
    </location>
</feature>
<feature type="transmembrane region" description="Helical" evidence="9">
    <location>
        <begin position="365"/>
        <end position="385"/>
    </location>
</feature>
<dbReference type="InterPro" id="IPR022535">
    <property type="entry name" value="Golgi_pH-regulator_cons_dom"/>
</dbReference>
<organism evidence="13 14">
    <name type="scientific">Geodia barretti</name>
    <name type="common">Barrett's horny sponge</name>
    <dbReference type="NCBI Taxonomy" id="519541"/>
    <lineage>
        <taxon>Eukaryota</taxon>
        <taxon>Metazoa</taxon>
        <taxon>Porifera</taxon>
        <taxon>Demospongiae</taxon>
        <taxon>Heteroscleromorpha</taxon>
        <taxon>Tetractinellida</taxon>
        <taxon>Astrophorina</taxon>
        <taxon>Geodiidae</taxon>
        <taxon>Geodia</taxon>
    </lineage>
</organism>
<feature type="transmembrane region" description="Helical" evidence="9">
    <location>
        <begin position="326"/>
        <end position="345"/>
    </location>
</feature>
<dbReference type="PANTHER" id="PTHR15948:SF0">
    <property type="entry name" value="GOLGI PH REGULATOR A-RELATED"/>
    <property type="match status" value="1"/>
</dbReference>
<evidence type="ECO:0000256" key="4">
    <source>
        <dbReference type="ARBA" id="ARBA00022989"/>
    </source>
</evidence>
<feature type="transmembrane region" description="Helical" evidence="9">
    <location>
        <begin position="510"/>
        <end position="532"/>
    </location>
</feature>
<evidence type="ECO:0000313" key="13">
    <source>
        <dbReference type="EMBL" id="CAI8006177.1"/>
    </source>
</evidence>